<comment type="subcellular location">
    <subcellularLocation>
        <location evidence="1">Membrane</location>
        <topology evidence="1">Multi-pass membrane protein</topology>
    </subcellularLocation>
</comment>
<dbReference type="Proteomes" id="UP000596739">
    <property type="component" value="Unassembled WGS sequence"/>
</dbReference>
<dbReference type="PANTHER" id="PTHR34975:SF2">
    <property type="entry name" value="SPORE GERMINATION PROTEIN A2"/>
    <property type="match status" value="1"/>
</dbReference>
<dbReference type="EMBL" id="JAENHN010000032">
    <property type="protein sequence ID" value="MBK1811157.1"/>
    <property type="molecule type" value="Genomic_DNA"/>
</dbReference>
<dbReference type="Pfam" id="PF03845">
    <property type="entry name" value="Spore_permease"/>
    <property type="match status" value="1"/>
</dbReference>
<feature type="transmembrane region" description="Helical" evidence="8">
    <location>
        <begin position="305"/>
        <end position="320"/>
    </location>
</feature>
<keyword evidence="3" id="KW-0813">Transport</keyword>
<feature type="transmembrane region" description="Helical" evidence="8">
    <location>
        <begin position="150"/>
        <end position="170"/>
    </location>
</feature>
<evidence type="ECO:0000256" key="7">
    <source>
        <dbReference type="ARBA" id="ARBA00023136"/>
    </source>
</evidence>
<feature type="transmembrane region" description="Helical" evidence="8">
    <location>
        <begin position="76"/>
        <end position="100"/>
    </location>
</feature>
<evidence type="ECO:0000256" key="4">
    <source>
        <dbReference type="ARBA" id="ARBA00022544"/>
    </source>
</evidence>
<evidence type="ECO:0000256" key="5">
    <source>
        <dbReference type="ARBA" id="ARBA00022692"/>
    </source>
</evidence>
<keyword evidence="7 8" id="KW-0472">Membrane</keyword>
<comment type="similarity">
    <text evidence="2">Belongs to the amino acid-polyamine-organocation (APC) superfamily. Spore germination protein (SGP) (TC 2.A.3.9) family.</text>
</comment>
<name>A0ABS1EP68_9CLOT</name>
<evidence type="ECO:0000256" key="6">
    <source>
        <dbReference type="ARBA" id="ARBA00022989"/>
    </source>
</evidence>
<keyword evidence="10" id="KW-1185">Reference proteome</keyword>
<protein>
    <submittedName>
        <fullName evidence="9">GerAB/ArcD/ProY family transporter</fullName>
    </submittedName>
</protein>
<keyword evidence="4" id="KW-0309">Germination</keyword>
<comment type="caution">
    <text evidence="9">The sequence shown here is derived from an EMBL/GenBank/DDBJ whole genome shotgun (WGS) entry which is preliminary data.</text>
</comment>
<feature type="transmembrane region" description="Helical" evidence="8">
    <location>
        <begin position="190"/>
        <end position="207"/>
    </location>
</feature>
<gene>
    <name evidence="9" type="ORF">JHL18_11000</name>
</gene>
<sequence length="362" mass="41233">MTTEKHKVTSKQMVLLTFLAQTGVSMLTLPTVIARAIGHDGWITIILAGILSVILGALIVHLLNRYRDKSIYEINTLLYGKIIGYFLNIILIIYLLLAAANSVRAFSVFLEITIMPRTPIYVIAPFVMLPSIYMVGCGLKYVVRFKYVSCVSYMISFLYLLLLLKDYRISFLMPIGEAGMLEILKSVKKGFFAFLGLELVAFLYPEVTDKQNLMKWHVFAIILSTLFSLLIVVTATSLFGANFLKVQTLPLFNMARVYKAPVFERLDLYLITVWFVVMGCSMRAYMIAAYYSLGKVFKIKDNKSMVLLFFLLLILLSRIPKDFNQVFLFREIISQIGIGVYIFLVLCLCISYFKTKGVKKND</sequence>
<dbReference type="RefSeq" id="WP_200269086.1">
    <property type="nucleotide sequence ID" value="NZ_JAENHN010000032.1"/>
</dbReference>
<reference evidence="10" key="1">
    <citation type="submission" date="2021-01" db="EMBL/GenBank/DDBJ databases">
        <title>Genome public.</title>
        <authorList>
            <person name="Liu C."/>
            <person name="Sun Q."/>
        </authorList>
    </citation>
    <scope>NUCLEOTIDE SEQUENCE [LARGE SCALE GENOMIC DNA]</scope>
    <source>
        <strain evidence="10">YIM B02505</strain>
    </source>
</reference>
<evidence type="ECO:0000256" key="1">
    <source>
        <dbReference type="ARBA" id="ARBA00004141"/>
    </source>
</evidence>
<feature type="transmembrane region" description="Helical" evidence="8">
    <location>
        <begin position="219"/>
        <end position="244"/>
    </location>
</feature>
<feature type="transmembrane region" description="Helical" evidence="8">
    <location>
        <begin position="120"/>
        <end position="143"/>
    </location>
</feature>
<evidence type="ECO:0000256" key="3">
    <source>
        <dbReference type="ARBA" id="ARBA00022448"/>
    </source>
</evidence>
<dbReference type="PANTHER" id="PTHR34975">
    <property type="entry name" value="SPORE GERMINATION PROTEIN A2"/>
    <property type="match status" value="1"/>
</dbReference>
<dbReference type="NCBIfam" id="TIGR00912">
    <property type="entry name" value="2A0309"/>
    <property type="match status" value="1"/>
</dbReference>
<keyword evidence="6 8" id="KW-1133">Transmembrane helix</keyword>
<evidence type="ECO:0000313" key="9">
    <source>
        <dbReference type="EMBL" id="MBK1811157.1"/>
    </source>
</evidence>
<dbReference type="InterPro" id="IPR004761">
    <property type="entry name" value="Spore_GerAB"/>
</dbReference>
<evidence type="ECO:0000256" key="2">
    <source>
        <dbReference type="ARBA" id="ARBA00007998"/>
    </source>
</evidence>
<evidence type="ECO:0000256" key="8">
    <source>
        <dbReference type="SAM" id="Phobius"/>
    </source>
</evidence>
<feature type="transmembrane region" description="Helical" evidence="8">
    <location>
        <begin position="332"/>
        <end position="353"/>
    </location>
</feature>
<keyword evidence="5 8" id="KW-0812">Transmembrane</keyword>
<evidence type="ECO:0000313" key="10">
    <source>
        <dbReference type="Proteomes" id="UP000596739"/>
    </source>
</evidence>
<dbReference type="Gene3D" id="1.20.1740.10">
    <property type="entry name" value="Amino acid/polyamine transporter I"/>
    <property type="match status" value="1"/>
</dbReference>
<accession>A0ABS1EP68</accession>
<feature type="transmembrane region" description="Helical" evidence="8">
    <location>
        <begin position="44"/>
        <end position="64"/>
    </location>
</feature>
<feature type="transmembrane region" description="Helical" evidence="8">
    <location>
        <begin position="268"/>
        <end position="293"/>
    </location>
</feature>
<proteinExistence type="inferred from homology"/>
<organism evidence="9 10">
    <name type="scientific">Clostridium yunnanense</name>
    <dbReference type="NCBI Taxonomy" id="2800325"/>
    <lineage>
        <taxon>Bacteria</taxon>
        <taxon>Bacillati</taxon>
        <taxon>Bacillota</taxon>
        <taxon>Clostridia</taxon>
        <taxon>Eubacteriales</taxon>
        <taxon>Clostridiaceae</taxon>
        <taxon>Clostridium</taxon>
    </lineage>
</organism>